<keyword evidence="2" id="KW-1185">Reference proteome</keyword>
<protein>
    <submittedName>
        <fullName evidence="3">DPPIV_N domain-containing protein</fullName>
    </submittedName>
</protein>
<dbReference type="PANTHER" id="PTHR20995">
    <property type="entry name" value="F-BOX/WD REPEAT-CONTAINING PROTEIN 5"/>
    <property type="match status" value="1"/>
</dbReference>
<dbReference type="OrthoDB" id="192402at2759"/>
<dbReference type="EMBL" id="UZAM01000786">
    <property type="protein sequence ID" value="VDO82684.1"/>
    <property type="molecule type" value="Genomic_DNA"/>
</dbReference>
<gene>
    <name evidence="1" type="ORF">SBAD_LOCUS350</name>
</gene>
<evidence type="ECO:0000313" key="1">
    <source>
        <dbReference type="EMBL" id="VDO82684.1"/>
    </source>
</evidence>
<organism evidence="3">
    <name type="scientific">Soboliphyme baturini</name>
    <dbReference type="NCBI Taxonomy" id="241478"/>
    <lineage>
        <taxon>Eukaryota</taxon>
        <taxon>Metazoa</taxon>
        <taxon>Ecdysozoa</taxon>
        <taxon>Nematoda</taxon>
        <taxon>Enoplea</taxon>
        <taxon>Dorylaimia</taxon>
        <taxon>Dioctophymatida</taxon>
        <taxon>Dioctophymatoidea</taxon>
        <taxon>Soboliphymatidae</taxon>
        <taxon>Soboliphyme</taxon>
    </lineage>
</organism>
<dbReference type="GO" id="GO:0019005">
    <property type="term" value="C:SCF ubiquitin ligase complex"/>
    <property type="evidence" value="ECO:0007669"/>
    <property type="project" value="InterPro"/>
</dbReference>
<name>A0A183I9Q6_9BILA</name>
<dbReference type="GO" id="GO:0080008">
    <property type="term" value="C:Cul4-RING E3 ubiquitin ligase complex"/>
    <property type="evidence" value="ECO:0007669"/>
    <property type="project" value="InterPro"/>
</dbReference>
<dbReference type="InterPro" id="IPR042508">
    <property type="entry name" value="FBXW5"/>
</dbReference>
<reference evidence="3" key="1">
    <citation type="submission" date="2016-06" db="UniProtKB">
        <authorList>
            <consortium name="WormBaseParasite"/>
        </authorList>
    </citation>
    <scope>IDENTIFICATION</scope>
</reference>
<dbReference type="WBParaSite" id="SBAD_0000036801-mRNA-1">
    <property type="protein sequence ID" value="SBAD_0000036801-mRNA-1"/>
    <property type="gene ID" value="SBAD_0000036801"/>
</dbReference>
<sequence>MIRDSEEGLLWSSVSPYQLLHVKRLNDALHWKYTQYAQFNEDDSMIMVSGVHFGQNNTTGEIAVFEIDLAAGLLFRSRAINKPYDVFGCWFDNQHLLCGELSWWMNEMASSSDIYICCADPDTVSPNTPVIMPLFR</sequence>
<accession>A0A183I9Q6</accession>
<dbReference type="GO" id="GO:0016567">
    <property type="term" value="P:protein ubiquitination"/>
    <property type="evidence" value="ECO:0007669"/>
    <property type="project" value="InterPro"/>
</dbReference>
<dbReference type="PANTHER" id="PTHR20995:SF17">
    <property type="entry name" value="F-BOX_WD REPEAT-CONTAINING PROTEIN 5"/>
    <property type="match status" value="1"/>
</dbReference>
<dbReference type="Proteomes" id="UP000270296">
    <property type="component" value="Unassembled WGS sequence"/>
</dbReference>
<reference evidence="1 2" key="2">
    <citation type="submission" date="2018-11" db="EMBL/GenBank/DDBJ databases">
        <authorList>
            <consortium name="Pathogen Informatics"/>
        </authorList>
    </citation>
    <scope>NUCLEOTIDE SEQUENCE [LARGE SCALE GENOMIC DNA]</scope>
</reference>
<evidence type="ECO:0000313" key="2">
    <source>
        <dbReference type="Proteomes" id="UP000270296"/>
    </source>
</evidence>
<dbReference type="AlphaFoldDB" id="A0A183I9Q6"/>
<proteinExistence type="predicted"/>
<evidence type="ECO:0000313" key="3">
    <source>
        <dbReference type="WBParaSite" id="SBAD_0000036801-mRNA-1"/>
    </source>
</evidence>